<gene>
    <name evidence="2" type="ORF">GCM10009039_30080</name>
</gene>
<name>A0A830F761_9EURY</name>
<proteinExistence type="predicted"/>
<reference evidence="2" key="2">
    <citation type="submission" date="2020-09" db="EMBL/GenBank/DDBJ databases">
        <authorList>
            <person name="Sun Q."/>
            <person name="Ohkuma M."/>
        </authorList>
    </citation>
    <scope>NUCLEOTIDE SEQUENCE</scope>
    <source>
        <strain evidence="2">JCM 19596</strain>
    </source>
</reference>
<reference evidence="2" key="1">
    <citation type="journal article" date="2014" name="Int. J. Syst. Evol. Microbiol.">
        <title>Complete genome sequence of Corynebacterium casei LMG S-19264T (=DSM 44701T), isolated from a smear-ripened cheese.</title>
        <authorList>
            <consortium name="US DOE Joint Genome Institute (JGI-PGF)"/>
            <person name="Walter F."/>
            <person name="Albersmeier A."/>
            <person name="Kalinowski J."/>
            <person name="Ruckert C."/>
        </authorList>
    </citation>
    <scope>NUCLEOTIDE SEQUENCE</scope>
    <source>
        <strain evidence="2">JCM 19596</strain>
    </source>
</reference>
<keyword evidence="1" id="KW-1133">Transmembrane helix</keyword>
<keyword evidence="3" id="KW-1185">Reference proteome</keyword>
<sequence>MTVTLCGDESVMWLRAGQKRMGIIGTLGFAGMLVVAAPLIVFGVRRSLAGDPFGYAALGLAVLLLTVPTVLPNPLDPGDYLEKLGGTLVKDPDED</sequence>
<accession>A0A830F761</accession>
<comment type="caution">
    <text evidence="2">The sequence shown here is derived from an EMBL/GenBank/DDBJ whole genome shotgun (WGS) entry which is preliminary data.</text>
</comment>
<keyword evidence="1" id="KW-0812">Transmembrane</keyword>
<feature type="transmembrane region" description="Helical" evidence="1">
    <location>
        <begin position="20"/>
        <end position="41"/>
    </location>
</feature>
<dbReference type="InterPro" id="IPR055955">
    <property type="entry name" value="DUF7533"/>
</dbReference>
<keyword evidence="1" id="KW-0472">Membrane</keyword>
<dbReference type="Pfam" id="PF24377">
    <property type="entry name" value="DUF7533"/>
    <property type="match status" value="1"/>
</dbReference>
<dbReference type="Proteomes" id="UP000607197">
    <property type="component" value="Unassembled WGS sequence"/>
</dbReference>
<dbReference type="AlphaFoldDB" id="A0A830F761"/>
<evidence type="ECO:0000256" key="1">
    <source>
        <dbReference type="SAM" id="Phobius"/>
    </source>
</evidence>
<organism evidence="2 3">
    <name type="scientific">Halocalculus aciditolerans</name>
    <dbReference type="NCBI Taxonomy" id="1383812"/>
    <lineage>
        <taxon>Archaea</taxon>
        <taxon>Methanobacteriati</taxon>
        <taxon>Methanobacteriota</taxon>
        <taxon>Stenosarchaea group</taxon>
        <taxon>Halobacteria</taxon>
        <taxon>Halobacteriales</taxon>
        <taxon>Halobacteriaceae</taxon>
        <taxon>Halocalculus</taxon>
    </lineage>
</organism>
<protein>
    <submittedName>
        <fullName evidence="2">Uncharacterized protein</fullName>
    </submittedName>
</protein>
<evidence type="ECO:0000313" key="3">
    <source>
        <dbReference type="Proteomes" id="UP000607197"/>
    </source>
</evidence>
<dbReference type="EMBL" id="BMPG01000005">
    <property type="protein sequence ID" value="GGL70048.1"/>
    <property type="molecule type" value="Genomic_DNA"/>
</dbReference>
<feature type="transmembrane region" description="Helical" evidence="1">
    <location>
        <begin position="53"/>
        <end position="71"/>
    </location>
</feature>
<evidence type="ECO:0000313" key="2">
    <source>
        <dbReference type="EMBL" id="GGL70048.1"/>
    </source>
</evidence>